<organism evidence="2 3">
    <name type="scientific">Sporomusa ovata</name>
    <dbReference type="NCBI Taxonomy" id="2378"/>
    <lineage>
        <taxon>Bacteria</taxon>
        <taxon>Bacillati</taxon>
        <taxon>Bacillota</taxon>
        <taxon>Negativicutes</taxon>
        <taxon>Selenomonadales</taxon>
        <taxon>Sporomusaceae</taxon>
        <taxon>Sporomusa</taxon>
    </lineage>
</organism>
<dbReference type="Pfam" id="PF04230">
    <property type="entry name" value="PS_pyruv_trans"/>
    <property type="match status" value="1"/>
</dbReference>
<dbReference type="EMBL" id="CTRP01000015">
    <property type="protein sequence ID" value="CQR74717.1"/>
    <property type="molecule type" value="Genomic_DNA"/>
</dbReference>
<evidence type="ECO:0000259" key="1">
    <source>
        <dbReference type="Pfam" id="PF04230"/>
    </source>
</evidence>
<name>A0A0U1L4T2_9FIRM</name>
<sequence length="351" mass="41075">MINKLKKLIPISIKYYISFLLSSNRNDFFELNKEHKKVIVTLAADYGNLGDVAITYAQTKFLQRMYPEHKLIELPISKTFTKIKALKSVCGKEDIITIVGGGNMGDLYTQIEFCRRFIIKQFPGNKIISFPQTIDFSKTDYGQQRLQETIKTYSAHKKLILIAREQISFEAMKRYFPQNIILFAPDMVMSLDETEPQFERHGILLCLRNDKEKFIDAFDAKQLTKKLSSIFGDVCNYDTHTGMANMSVYERRLELEKIWDTFKKSKVVVTDRLHGMIFCYITKTPCIVFPNNNHKIKASFEWIKDCKYIKLCEKFEINMILQYIIEMSELDQSSIDKPDLGLYFEHIAREF</sequence>
<dbReference type="AlphaFoldDB" id="A0A0U1L4T2"/>
<evidence type="ECO:0000313" key="2">
    <source>
        <dbReference type="EMBL" id="CQR74717.1"/>
    </source>
</evidence>
<accession>A0A0U1L4T2</accession>
<protein>
    <submittedName>
        <fullName evidence="2">COG5039: Exopolysaccharide biosynthesis protein</fullName>
    </submittedName>
</protein>
<evidence type="ECO:0000313" key="3">
    <source>
        <dbReference type="Proteomes" id="UP000049855"/>
    </source>
</evidence>
<dbReference type="InterPro" id="IPR007345">
    <property type="entry name" value="Polysacch_pyruvyl_Trfase"/>
</dbReference>
<gene>
    <name evidence="2" type="ORF">SpAn4DRAFT_4074</name>
</gene>
<keyword evidence="3" id="KW-1185">Reference proteome</keyword>
<reference evidence="3" key="1">
    <citation type="submission" date="2015-03" db="EMBL/GenBank/DDBJ databases">
        <authorList>
            <person name="Nijsse Bart"/>
        </authorList>
    </citation>
    <scope>NUCLEOTIDE SEQUENCE [LARGE SCALE GENOMIC DNA]</scope>
</reference>
<dbReference type="Proteomes" id="UP000049855">
    <property type="component" value="Unassembled WGS sequence"/>
</dbReference>
<dbReference type="RefSeq" id="WP_021166543.1">
    <property type="nucleotide sequence ID" value="NZ_CTRP01000015.1"/>
</dbReference>
<feature type="domain" description="Polysaccharide pyruvyl transferase" evidence="1">
    <location>
        <begin position="48"/>
        <end position="293"/>
    </location>
</feature>
<proteinExistence type="predicted"/>